<dbReference type="GO" id="GO:0032790">
    <property type="term" value="P:ribosome disassembly"/>
    <property type="evidence" value="ECO:0007669"/>
    <property type="project" value="TreeGrafter"/>
</dbReference>
<organism evidence="5 6">
    <name type="scientific">Serendipita indica (strain DSM 11827)</name>
    <name type="common">Root endophyte fungus</name>
    <name type="synonym">Piriformospora indica</name>
    <dbReference type="NCBI Taxonomy" id="1109443"/>
    <lineage>
        <taxon>Eukaryota</taxon>
        <taxon>Fungi</taxon>
        <taxon>Dikarya</taxon>
        <taxon>Basidiomycota</taxon>
        <taxon>Agaricomycotina</taxon>
        <taxon>Agaricomycetes</taxon>
        <taxon>Sebacinales</taxon>
        <taxon>Serendipitaceae</taxon>
        <taxon>Serendipita</taxon>
    </lineage>
</organism>
<evidence type="ECO:0000256" key="2">
    <source>
        <dbReference type="ARBA" id="ARBA00022540"/>
    </source>
</evidence>
<dbReference type="STRING" id="1109443.G4T858"/>
<dbReference type="SUPFAM" id="SSF55200">
    <property type="entry name" value="Translation initiation factor IF3, C-terminal domain"/>
    <property type="match status" value="1"/>
</dbReference>
<evidence type="ECO:0000256" key="3">
    <source>
        <dbReference type="ARBA" id="ARBA00022917"/>
    </source>
</evidence>
<protein>
    <recommendedName>
        <fullName evidence="7">Translation initiation factor 3 N-terminal domain-containing protein</fullName>
    </recommendedName>
</protein>
<evidence type="ECO:0000313" key="5">
    <source>
        <dbReference type="EMBL" id="CCA67503.1"/>
    </source>
</evidence>
<dbReference type="GO" id="GO:0005739">
    <property type="term" value="C:mitochondrion"/>
    <property type="evidence" value="ECO:0007669"/>
    <property type="project" value="TreeGrafter"/>
</dbReference>
<feature type="compositionally biased region" description="Polar residues" evidence="4">
    <location>
        <begin position="201"/>
        <end position="218"/>
    </location>
</feature>
<keyword evidence="6" id="KW-1185">Reference proteome</keyword>
<evidence type="ECO:0000313" key="6">
    <source>
        <dbReference type="Proteomes" id="UP000007148"/>
    </source>
</evidence>
<evidence type="ECO:0008006" key="7">
    <source>
        <dbReference type="Google" id="ProtNLM"/>
    </source>
</evidence>
<dbReference type="GO" id="GO:0003743">
    <property type="term" value="F:translation initiation factor activity"/>
    <property type="evidence" value="ECO:0007669"/>
    <property type="project" value="UniProtKB-KW"/>
</dbReference>
<dbReference type="PANTHER" id="PTHR10938">
    <property type="entry name" value="TRANSLATION INITIATION FACTOR IF-3"/>
    <property type="match status" value="1"/>
</dbReference>
<comment type="caution">
    <text evidence="5">The sequence shown here is derived from an EMBL/GenBank/DDBJ whole genome shotgun (WGS) entry which is preliminary data.</text>
</comment>
<keyword evidence="2" id="KW-0396">Initiation factor</keyword>
<comment type="similarity">
    <text evidence="1">Belongs to the IF-3 family.</text>
</comment>
<dbReference type="OrthoDB" id="21573at2759"/>
<dbReference type="GO" id="GO:0043022">
    <property type="term" value="F:ribosome binding"/>
    <property type="evidence" value="ECO:0007669"/>
    <property type="project" value="TreeGrafter"/>
</dbReference>
<dbReference type="InterPro" id="IPR001288">
    <property type="entry name" value="Translation_initiation_fac_3"/>
</dbReference>
<accession>G4T858</accession>
<name>G4T858_SERID</name>
<dbReference type="Proteomes" id="UP000007148">
    <property type="component" value="Unassembled WGS sequence"/>
</dbReference>
<dbReference type="PANTHER" id="PTHR10938:SF0">
    <property type="entry name" value="TRANSLATION INITIATION FACTOR IF-3, MITOCHONDRIAL"/>
    <property type="match status" value="1"/>
</dbReference>
<dbReference type="InterPro" id="IPR036788">
    <property type="entry name" value="T_IF-3_C_sf"/>
</dbReference>
<dbReference type="AlphaFoldDB" id="G4T858"/>
<sequence>MLRYAPRIIRRPPFSFSSRAMAKIPQGDTRRVINGDIPYKMVTVVQSDGKLSSQPIKLADLLREIDQSSHFVELVSSRDKPIVKIQSKKETLDKQKALKEKRAATKVVIKEVHISWVISPGDLDHKLAQARQYFDKGYRVWLVFSPKRGQLPPPQAECDAFVAKVHQMIEENAVLQRIDHQGKGVTAHTTAQYTAKARPSQPASSNAPRSQSEDASSS</sequence>
<reference evidence="5 6" key="1">
    <citation type="journal article" date="2011" name="PLoS Pathog.">
        <title>Endophytic Life Strategies Decoded by Genome and Transcriptome Analyses of the Mutualistic Root Symbiont Piriformospora indica.</title>
        <authorList>
            <person name="Zuccaro A."/>
            <person name="Lahrmann U."/>
            <person name="Guldener U."/>
            <person name="Langen G."/>
            <person name="Pfiffi S."/>
            <person name="Biedenkopf D."/>
            <person name="Wong P."/>
            <person name="Samans B."/>
            <person name="Grimm C."/>
            <person name="Basiewicz M."/>
            <person name="Murat C."/>
            <person name="Martin F."/>
            <person name="Kogel K.H."/>
        </authorList>
    </citation>
    <scope>NUCLEOTIDE SEQUENCE [LARGE SCALE GENOMIC DNA]</scope>
    <source>
        <strain evidence="5 6">DSM 11827</strain>
    </source>
</reference>
<dbReference type="eggNOG" id="ENOG502QWD8">
    <property type="taxonomic scope" value="Eukaryota"/>
</dbReference>
<dbReference type="InParanoid" id="G4T858"/>
<dbReference type="HOGENOM" id="CLU_062478_2_0_1"/>
<keyword evidence="3" id="KW-0648">Protein biosynthesis</keyword>
<dbReference type="GO" id="GO:0070124">
    <property type="term" value="P:mitochondrial translational initiation"/>
    <property type="evidence" value="ECO:0007669"/>
    <property type="project" value="TreeGrafter"/>
</dbReference>
<dbReference type="EMBL" id="CAFZ01000015">
    <property type="protein sequence ID" value="CCA67503.1"/>
    <property type="molecule type" value="Genomic_DNA"/>
</dbReference>
<gene>
    <name evidence="5" type="ORF">PIIN_01332</name>
</gene>
<proteinExistence type="inferred from homology"/>
<evidence type="ECO:0000256" key="1">
    <source>
        <dbReference type="ARBA" id="ARBA00005439"/>
    </source>
</evidence>
<feature type="region of interest" description="Disordered" evidence="4">
    <location>
        <begin position="180"/>
        <end position="218"/>
    </location>
</feature>
<dbReference type="Gene3D" id="3.30.110.10">
    <property type="entry name" value="Translation initiation factor 3 (IF-3), C-terminal domain"/>
    <property type="match status" value="1"/>
</dbReference>
<evidence type="ECO:0000256" key="4">
    <source>
        <dbReference type="SAM" id="MobiDB-lite"/>
    </source>
</evidence>